<organism evidence="1 2">
    <name type="scientific">Svornostia abyssi</name>
    <dbReference type="NCBI Taxonomy" id="2898438"/>
    <lineage>
        <taxon>Bacteria</taxon>
        <taxon>Bacillati</taxon>
        <taxon>Actinomycetota</taxon>
        <taxon>Thermoleophilia</taxon>
        <taxon>Solirubrobacterales</taxon>
        <taxon>Baekduiaceae</taxon>
        <taxon>Svornostia</taxon>
    </lineage>
</organism>
<sequence>MDDLIDFPGFGPAAFDWLDQLAADNSRAFFAASRATFDAELRDPFAAMLGLCSGETGGRPRVFRQLRDLRFAANQERPYWPTIAGEITRPETAAALIADLSPDGLTALAGYRRPFTRDQLTRYRAAVDDATSGAELEEIAGTLRDEQLAVHGATLRRAPRGFPAGHARAELLRHTALFAGATLGPKVRRRRGRADRRAISADAALSHLAATWDRLVPLTDWLDAHVGPVEMPAAEPGAVRAA</sequence>
<proteinExistence type="predicted"/>
<gene>
    <name evidence="1" type="ORF">LRS13_18260</name>
</gene>
<dbReference type="InterPro" id="IPR012808">
    <property type="entry name" value="CHP02453"/>
</dbReference>
<dbReference type="Pfam" id="PF09365">
    <property type="entry name" value="DUF2461"/>
    <property type="match status" value="1"/>
</dbReference>
<dbReference type="Proteomes" id="UP001058860">
    <property type="component" value="Chromosome"/>
</dbReference>
<dbReference type="RefSeq" id="WP_353863141.1">
    <property type="nucleotide sequence ID" value="NZ_CP088295.1"/>
</dbReference>
<evidence type="ECO:0000313" key="2">
    <source>
        <dbReference type="Proteomes" id="UP001058860"/>
    </source>
</evidence>
<dbReference type="EMBL" id="CP088295">
    <property type="protein sequence ID" value="UUY02617.1"/>
    <property type="molecule type" value="Genomic_DNA"/>
</dbReference>
<protein>
    <submittedName>
        <fullName evidence="1">DUF2461 domain-containing protein</fullName>
    </submittedName>
</protein>
<reference evidence="2" key="1">
    <citation type="submission" date="2021-11" db="EMBL/GenBank/DDBJ databases">
        <title>Cultivation dependent microbiological survey of springs from the worlds oldest radium mine currently devoted to the extraction of radon-saturated water.</title>
        <authorList>
            <person name="Kapinusova G."/>
            <person name="Smrhova T."/>
            <person name="Strejcek M."/>
            <person name="Suman J."/>
            <person name="Jani K."/>
            <person name="Pajer P."/>
            <person name="Uhlik O."/>
        </authorList>
    </citation>
    <scope>NUCLEOTIDE SEQUENCE [LARGE SCALE GENOMIC DNA]</scope>
    <source>
        <strain evidence="2">J379</strain>
    </source>
</reference>
<evidence type="ECO:0000313" key="1">
    <source>
        <dbReference type="EMBL" id="UUY02617.1"/>
    </source>
</evidence>
<accession>A0ABY5PDW6</accession>
<keyword evidence="2" id="KW-1185">Reference proteome</keyword>
<name>A0ABY5PDW6_9ACTN</name>